<evidence type="ECO:0000313" key="3">
    <source>
        <dbReference type="Proteomes" id="UP001155241"/>
    </source>
</evidence>
<name>A0A9X2JL45_9BACT</name>
<dbReference type="Proteomes" id="UP001155241">
    <property type="component" value="Unassembled WGS sequence"/>
</dbReference>
<keyword evidence="3" id="KW-1185">Reference proteome</keyword>
<proteinExistence type="predicted"/>
<dbReference type="Pfam" id="PF13088">
    <property type="entry name" value="BNR_2"/>
    <property type="match status" value="1"/>
</dbReference>
<evidence type="ECO:0000259" key="1">
    <source>
        <dbReference type="Pfam" id="PF13088"/>
    </source>
</evidence>
<dbReference type="RefSeq" id="WP_252856187.1">
    <property type="nucleotide sequence ID" value="NZ_JAMXLR010000095.1"/>
</dbReference>
<reference evidence="2" key="1">
    <citation type="submission" date="2022-06" db="EMBL/GenBank/DDBJ databases">
        <title>Aeoliella straminimaris, a novel planctomycete from sediments.</title>
        <authorList>
            <person name="Vitorino I.R."/>
            <person name="Lage O.M."/>
        </authorList>
    </citation>
    <scope>NUCLEOTIDE SEQUENCE</scope>
    <source>
        <strain evidence="2">ICT_H6.2</strain>
    </source>
</reference>
<dbReference type="AlphaFoldDB" id="A0A9X2JL45"/>
<protein>
    <submittedName>
        <fullName evidence="2">Glycoside hydrolase</fullName>
    </submittedName>
</protein>
<keyword evidence="2" id="KW-0378">Hydrolase</keyword>
<feature type="domain" description="Sialidase" evidence="1">
    <location>
        <begin position="140"/>
        <end position="355"/>
    </location>
</feature>
<dbReference type="InterPro" id="IPR011040">
    <property type="entry name" value="Sialidase"/>
</dbReference>
<sequence>MEQAAIRRPTAARMAISGASESSKQPSVFAAVMFRNMLCCCLSMVPLASCLATESEVSLAGDFSEPRVLVAAPHDSSIRHLSWPKVVRTPDGTLVAAFIAGSFHGSHGGGCPAVSVSTDEGQTFTAPHILKRYRDGDEYTSAGNVALGVADDGAVVLLSMAYNANVASTIDGWRSEDSGRTWQTVDVSALARGKTGSVFGHVVNVPSKGLAVFGHYRPPATDKTGGIWMAWSTDNGQSWSESQSISDLDEPLVEPAFTFADGRFVGLVRGARNSGRYVQMTSDDFGQTWQTKINGLVSDYPGTCELPSPHIAVDPNRPDHLYALVSERYKSEPRELIGRIVLYEANSQQLNWTPVGEVARFPKDLGRRKDITYAWMTPVENGRWLAVFYCGEARGSSDIYGLNFDPTSKY</sequence>
<dbReference type="CDD" id="cd15482">
    <property type="entry name" value="Sialidase_non-viral"/>
    <property type="match status" value="1"/>
</dbReference>
<gene>
    <name evidence="2" type="ORF">NG895_29585</name>
</gene>
<dbReference type="GO" id="GO:0016787">
    <property type="term" value="F:hydrolase activity"/>
    <property type="evidence" value="ECO:0007669"/>
    <property type="project" value="UniProtKB-KW"/>
</dbReference>
<comment type="caution">
    <text evidence="2">The sequence shown here is derived from an EMBL/GenBank/DDBJ whole genome shotgun (WGS) entry which is preliminary data.</text>
</comment>
<accession>A0A9X2JL45</accession>
<dbReference type="EMBL" id="JAMXLR010000095">
    <property type="protein sequence ID" value="MCO6048074.1"/>
    <property type="molecule type" value="Genomic_DNA"/>
</dbReference>
<dbReference type="InterPro" id="IPR036278">
    <property type="entry name" value="Sialidase_sf"/>
</dbReference>
<dbReference type="SUPFAM" id="SSF50939">
    <property type="entry name" value="Sialidases"/>
    <property type="match status" value="1"/>
</dbReference>
<organism evidence="2 3">
    <name type="scientific">Aeoliella straminimaris</name>
    <dbReference type="NCBI Taxonomy" id="2954799"/>
    <lineage>
        <taxon>Bacteria</taxon>
        <taxon>Pseudomonadati</taxon>
        <taxon>Planctomycetota</taxon>
        <taxon>Planctomycetia</taxon>
        <taxon>Pirellulales</taxon>
        <taxon>Lacipirellulaceae</taxon>
        <taxon>Aeoliella</taxon>
    </lineage>
</organism>
<dbReference type="Gene3D" id="2.120.10.10">
    <property type="match status" value="1"/>
</dbReference>
<evidence type="ECO:0000313" key="2">
    <source>
        <dbReference type="EMBL" id="MCO6048074.1"/>
    </source>
</evidence>